<protein>
    <submittedName>
        <fullName evidence="1">Predicted protein</fullName>
    </submittedName>
</protein>
<sequence length="84" mass="8992">MPGNMPTVVVGRHARGHREDGHPETVSQTAGEILTREGGLMECDRTIKGVVTSMVVGVVVEKINCAGSDGGQVSRFMFIPRIKT</sequence>
<gene>
    <name evidence="1" type="ORF">CPSG_08873</name>
</gene>
<reference evidence="2" key="1">
    <citation type="journal article" date="2010" name="Genome Res.">
        <title>Population genomic sequencing of Coccidioides fungi reveals recent hybridization and transposon control.</title>
        <authorList>
            <person name="Neafsey D.E."/>
            <person name="Barker B.M."/>
            <person name="Sharpton T.J."/>
            <person name="Stajich J.E."/>
            <person name="Park D.J."/>
            <person name="Whiston E."/>
            <person name="Hung C.-Y."/>
            <person name="McMahan C."/>
            <person name="White J."/>
            <person name="Sykes S."/>
            <person name="Heiman D."/>
            <person name="Young S."/>
            <person name="Zeng Q."/>
            <person name="Abouelleil A."/>
            <person name="Aftuck L."/>
            <person name="Bessette D."/>
            <person name="Brown A."/>
            <person name="FitzGerald M."/>
            <person name="Lui A."/>
            <person name="Macdonald J.P."/>
            <person name="Priest M."/>
            <person name="Orbach M.J."/>
            <person name="Galgiani J.N."/>
            <person name="Kirkland T.N."/>
            <person name="Cole G.T."/>
            <person name="Birren B.W."/>
            <person name="Henn M.R."/>
            <person name="Taylor J.W."/>
            <person name="Rounsley S.D."/>
        </authorList>
    </citation>
    <scope>NUCLEOTIDE SEQUENCE [LARGE SCALE GENOMIC DNA]</scope>
    <source>
        <strain evidence="2">RMSCC 757 / Silveira</strain>
    </source>
</reference>
<accession>E9DGC4</accession>
<dbReference type="AlphaFoldDB" id="E9DGC4"/>
<dbReference type="VEuPathDB" id="FungiDB:CPSG_08873"/>
<reference evidence="2" key="2">
    <citation type="submission" date="2010-03" db="EMBL/GenBank/DDBJ databases">
        <title>The genome sequence of Coccidioides posadasii strain Silveira.</title>
        <authorList>
            <consortium name="The Broad Institute Genome Sequencing Center for Infectious Disease"/>
            <person name="Neafsey D."/>
            <person name="Orbach M."/>
            <person name="Henn M.R."/>
            <person name="Cole G.T."/>
            <person name="Galgiani J."/>
            <person name="Gardner M.J."/>
            <person name="Kirkland T.N."/>
            <person name="Taylor J.W."/>
            <person name="Young S.K."/>
            <person name="Zeng Q."/>
            <person name="Koehrsen M."/>
            <person name="Alvarado L."/>
            <person name="Berlin A."/>
            <person name="Borenstein D."/>
            <person name="Chapman S.B."/>
            <person name="Chen Z."/>
            <person name="Engels R."/>
            <person name="Freedman E."/>
            <person name="Gellesch M."/>
            <person name="Goldberg J."/>
            <person name="Griggs A."/>
            <person name="Gujja S."/>
            <person name="Heilman E."/>
            <person name="Heiman D."/>
            <person name="Howarth C."/>
            <person name="Jen D."/>
            <person name="Larson L."/>
            <person name="Mehta T."/>
            <person name="Neiman D."/>
            <person name="Park D."/>
            <person name="Pearson M."/>
            <person name="Richards J."/>
            <person name="Roberts A."/>
            <person name="Saif S."/>
            <person name="Shea T."/>
            <person name="Shenoy N."/>
            <person name="Sisk P."/>
            <person name="Stolte C."/>
            <person name="Sykes S."/>
            <person name="Walk T."/>
            <person name="White J."/>
            <person name="Yandava C."/>
            <person name="Haas B."/>
            <person name="Nusbaum C."/>
            <person name="Birren B."/>
        </authorList>
    </citation>
    <scope>NUCLEOTIDE SEQUENCE [LARGE SCALE GENOMIC DNA]</scope>
    <source>
        <strain evidence="2">RMSCC 757 / Silveira</strain>
    </source>
</reference>
<keyword evidence="2" id="KW-1185">Reference proteome</keyword>
<evidence type="ECO:0000313" key="2">
    <source>
        <dbReference type="Proteomes" id="UP000002497"/>
    </source>
</evidence>
<dbReference type="Proteomes" id="UP000002497">
    <property type="component" value="Unassembled WGS sequence"/>
</dbReference>
<dbReference type="HOGENOM" id="CLU_2527293_0_0_1"/>
<dbReference type="EMBL" id="GL636505">
    <property type="protein sequence ID" value="EFW14614.1"/>
    <property type="molecule type" value="Genomic_DNA"/>
</dbReference>
<evidence type="ECO:0000313" key="1">
    <source>
        <dbReference type="EMBL" id="EFW14614.1"/>
    </source>
</evidence>
<name>E9DGC4_COCPS</name>
<proteinExistence type="predicted"/>
<organism evidence="2">
    <name type="scientific">Coccidioides posadasii (strain RMSCC 757 / Silveira)</name>
    <name type="common">Valley fever fungus</name>
    <dbReference type="NCBI Taxonomy" id="443226"/>
    <lineage>
        <taxon>Eukaryota</taxon>
        <taxon>Fungi</taxon>
        <taxon>Dikarya</taxon>
        <taxon>Ascomycota</taxon>
        <taxon>Pezizomycotina</taxon>
        <taxon>Eurotiomycetes</taxon>
        <taxon>Eurotiomycetidae</taxon>
        <taxon>Onygenales</taxon>
        <taxon>Onygenaceae</taxon>
        <taxon>Coccidioides</taxon>
    </lineage>
</organism>